<dbReference type="InterPro" id="IPR002100">
    <property type="entry name" value="TF_MADSbox"/>
</dbReference>
<dbReference type="Gene3D" id="3.40.1810.10">
    <property type="entry name" value="Transcription factor, MADS-box"/>
    <property type="match status" value="1"/>
</dbReference>
<sequence>MTDQHKTRGKQKIAMKMIEKEEDRNPTFSKRKSGIYKIANELVTLCGADVGFMTFSPKGKPFSFAEPSMESIEKRLMIDVEKPPPNLKPTTISDDHLSKLEGLNQYYTELANSLEAEKKNRKAIDKLVQKSTATNMSDKGWWETPVDNLSYEELLRTNESLEDLHQKLCNHINGERKTSNNTDAS</sequence>
<evidence type="ECO:0000259" key="7">
    <source>
        <dbReference type="PROSITE" id="PS50066"/>
    </source>
</evidence>
<evidence type="ECO:0000256" key="1">
    <source>
        <dbReference type="ARBA" id="ARBA00004123"/>
    </source>
</evidence>
<dbReference type="GO" id="GO:0000978">
    <property type="term" value="F:RNA polymerase II cis-regulatory region sequence-specific DNA binding"/>
    <property type="evidence" value="ECO:0007669"/>
    <property type="project" value="TreeGrafter"/>
</dbReference>
<dbReference type="GO" id="GO:0005634">
    <property type="term" value="C:nucleus"/>
    <property type="evidence" value="ECO:0007669"/>
    <property type="project" value="UniProtKB-SubCell"/>
</dbReference>
<gene>
    <name evidence="8" type="ORF">TIFTF001_012517</name>
</gene>
<organism evidence="8 9">
    <name type="scientific">Ficus carica</name>
    <name type="common">Common fig</name>
    <dbReference type="NCBI Taxonomy" id="3494"/>
    <lineage>
        <taxon>Eukaryota</taxon>
        <taxon>Viridiplantae</taxon>
        <taxon>Streptophyta</taxon>
        <taxon>Embryophyta</taxon>
        <taxon>Tracheophyta</taxon>
        <taxon>Spermatophyta</taxon>
        <taxon>Magnoliopsida</taxon>
        <taxon>eudicotyledons</taxon>
        <taxon>Gunneridae</taxon>
        <taxon>Pentapetalae</taxon>
        <taxon>rosids</taxon>
        <taxon>fabids</taxon>
        <taxon>Rosales</taxon>
        <taxon>Moraceae</taxon>
        <taxon>Ficeae</taxon>
        <taxon>Ficus</taxon>
    </lineage>
</organism>
<evidence type="ECO:0000256" key="2">
    <source>
        <dbReference type="ARBA" id="ARBA00023015"/>
    </source>
</evidence>
<name>A0AA87ZW31_FICCA</name>
<comment type="caution">
    <text evidence="8">The sequence shown here is derived from an EMBL/GenBank/DDBJ whole genome shotgun (WGS) entry which is preliminary data.</text>
</comment>
<evidence type="ECO:0000256" key="5">
    <source>
        <dbReference type="ARBA" id="ARBA00023242"/>
    </source>
</evidence>
<dbReference type="SUPFAM" id="SSF55455">
    <property type="entry name" value="SRF-like"/>
    <property type="match status" value="1"/>
</dbReference>
<comment type="subcellular location">
    <subcellularLocation>
        <location evidence="1">Nucleus</location>
    </subcellularLocation>
</comment>
<evidence type="ECO:0000256" key="4">
    <source>
        <dbReference type="ARBA" id="ARBA00023163"/>
    </source>
</evidence>
<keyword evidence="4" id="KW-0804">Transcription</keyword>
<dbReference type="EMBL" id="BTGU01000016">
    <property type="protein sequence ID" value="GMN43308.1"/>
    <property type="molecule type" value="Genomic_DNA"/>
</dbReference>
<dbReference type="GO" id="GO:0000981">
    <property type="term" value="F:DNA-binding transcription factor activity, RNA polymerase II-specific"/>
    <property type="evidence" value="ECO:0007669"/>
    <property type="project" value="TreeGrafter"/>
</dbReference>
<dbReference type="PRINTS" id="PR00404">
    <property type="entry name" value="MADSDOMAIN"/>
</dbReference>
<dbReference type="Proteomes" id="UP001187192">
    <property type="component" value="Unassembled WGS sequence"/>
</dbReference>
<dbReference type="AlphaFoldDB" id="A0AA87ZW31"/>
<feature type="domain" description="MADS-box" evidence="7">
    <location>
        <begin position="8"/>
        <end position="68"/>
    </location>
</feature>
<reference evidence="8" key="1">
    <citation type="submission" date="2023-07" db="EMBL/GenBank/DDBJ databases">
        <title>draft genome sequence of fig (Ficus carica).</title>
        <authorList>
            <person name="Takahashi T."/>
            <person name="Nishimura K."/>
        </authorList>
    </citation>
    <scope>NUCLEOTIDE SEQUENCE</scope>
</reference>
<dbReference type="PANTHER" id="PTHR11945">
    <property type="entry name" value="MADS BOX PROTEIN"/>
    <property type="match status" value="1"/>
</dbReference>
<keyword evidence="5" id="KW-0539">Nucleus</keyword>
<dbReference type="PANTHER" id="PTHR11945:SF725">
    <property type="entry name" value="AGAMOUS-LIKE 58-RELATED"/>
    <property type="match status" value="1"/>
</dbReference>
<dbReference type="Gramene" id="FCD_00038079-RA">
    <property type="protein sequence ID" value="FCD_00038079-RA:cds"/>
    <property type="gene ID" value="FCD_00038079"/>
</dbReference>
<proteinExistence type="predicted"/>
<dbReference type="GO" id="GO:0046983">
    <property type="term" value="F:protein dimerization activity"/>
    <property type="evidence" value="ECO:0007669"/>
    <property type="project" value="InterPro"/>
</dbReference>
<evidence type="ECO:0000256" key="3">
    <source>
        <dbReference type="ARBA" id="ARBA00023125"/>
    </source>
</evidence>
<evidence type="ECO:0000313" key="8">
    <source>
        <dbReference type="EMBL" id="GMN43308.1"/>
    </source>
</evidence>
<dbReference type="InterPro" id="IPR036879">
    <property type="entry name" value="TF_MADSbox_sf"/>
</dbReference>
<protein>
    <recommendedName>
        <fullName evidence="7">MADS-box domain-containing protein</fullName>
    </recommendedName>
</protein>
<keyword evidence="3" id="KW-0238">DNA-binding</keyword>
<feature type="region of interest" description="Disordered" evidence="6">
    <location>
        <begin position="1"/>
        <end position="26"/>
    </location>
</feature>
<dbReference type="PROSITE" id="PS50066">
    <property type="entry name" value="MADS_BOX_2"/>
    <property type="match status" value="1"/>
</dbReference>
<dbReference type="SMART" id="SM00432">
    <property type="entry name" value="MADS"/>
    <property type="match status" value="1"/>
</dbReference>
<dbReference type="Pfam" id="PF00319">
    <property type="entry name" value="SRF-TF"/>
    <property type="match status" value="1"/>
</dbReference>
<evidence type="ECO:0000313" key="9">
    <source>
        <dbReference type="Proteomes" id="UP001187192"/>
    </source>
</evidence>
<keyword evidence="2" id="KW-0805">Transcription regulation</keyword>
<accession>A0AA87ZW31</accession>
<dbReference type="Gramene" id="FCD_00030552-RA">
    <property type="protein sequence ID" value="FCD_00030552-RA:cds"/>
    <property type="gene ID" value="FCD_00030552"/>
</dbReference>
<keyword evidence="9" id="KW-1185">Reference proteome</keyword>
<evidence type="ECO:0000256" key="6">
    <source>
        <dbReference type="SAM" id="MobiDB-lite"/>
    </source>
</evidence>